<keyword evidence="4" id="KW-1185">Reference proteome</keyword>
<organism evidence="3 4">
    <name type="scientific">Arthrobacter zhaoxinii</name>
    <dbReference type="NCBI Taxonomy" id="2964616"/>
    <lineage>
        <taxon>Bacteria</taxon>
        <taxon>Bacillati</taxon>
        <taxon>Actinomycetota</taxon>
        <taxon>Actinomycetes</taxon>
        <taxon>Micrococcales</taxon>
        <taxon>Micrococcaceae</taxon>
        <taxon>Arthrobacter</taxon>
    </lineage>
</organism>
<dbReference type="Proteomes" id="UP001059859">
    <property type="component" value="Chromosome"/>
</dbReference>
<protein>
    <submittedName>
        <fullName evidence="3">DUF6318 family protein</fullName>
    </submittedName>
</protein>
<reference evidence="3" key="1">
    <citation type="submission" date="2022-09" db="EMBL/GenBank/DDBJ databases">
        <title>Novel species in genus Arthrobacter.</title>
        <authorList>
            <person name="Liu Y."/>
        </authorList>
    </citation>
    <scope>NUCLEOTIDE SEQUENCE</scope>
    <source>
        <strain evidence="3">Zg-Y815</strain>
    </source>
</reference>
<feature type="domain" description="DUF6318" evidence="2">
    <location>
        <begin position="13"/>
        <end position="160"/>
    </location>
</feature>
<evidence type="ECO:0000313" key="4">
    <source>
        <dbReference type="Proteomes" id="UP001059859"/>
    </source>
</evidence>
<dbReference type="RefSeq" id="WP_260653031.1">
    <property type="nucleotide sequence ID" value="NZ_CP104275.1"/>
</dbReference>
<sequence length="181" mass="20326">MSSASPTPRPTPRYKPASEKGPAEYVRIPLLPEEAKVASKEGLEAFAQYWYEAANYGYETGVVSLVQVISTPDCETCSNYVKEVEAGFRNDDWMAKSRLDVAETHSDYVLTPEGRYQALVHFRQEKMEFYGPEGLQGEYEPVSSMVQLFEAVWIEDHWAAANIATMQTPGICMIDPTNHSC</sequence>
<feature type="region of interest" description="Disordered" evidence="1">
    <location>
        <begin position="1"/>
        <end position="20"/>
    </location>
</feature>
<name>A0ABY5YW39_9MICC</name>
<dbReference type="EMBL" id="CP104275">
    <property type="protein sequence ID" value="UWX97860.1"/>
    <property type="molecule type" value="Genomic_DNA"/>
</dbReference>
<evidence type="ECO:0000256" key="1">
    <source>
        <dbReference type="SAM" id="MobiDB-lite"/>
    </source>
</evidence>
<gene>
    <name evidence="3" type="ORF">N2K95_04015</name>
</gene>
<evidence type="ECO:0000259" key="2">
    <source>
        <dbReference type="Pfam" id="PF19843"/>
    </source>
</evidence>
<evidence type="ECO:0000313" key="3">
    <source>
        <dbReference type="EMBL" id="UWX97860.1"/>
    </source>
</evidence>
<proteinExistence type="predicted"/>
<accession>A0ABY5YW39</accession>
<dbReference type="Pfam" id="PF19843">
    <property type="entry name" value="DUF6318"/>
    <property type="match status" value="1"/>
</dbReference>
<dbReference type="InterPro" id="IPR046281">
    <property type="entry name" value="DUF6318"/>
</dbReference>